<protein>
    <recommendedName>
        <fullName evidence="2">Thiol:disulfide interchange protein</fullName>
    </recommendedName>
</protein>
<dbReference type="KEGG" id="orb:IPMB12_01590"/>
<dbReference type="Gene3D" id="3.40.30.10">
    <property type="entry name" value="Glutaredoxin"/>
    <property type="match status" value="1"/>
</dbReference>
<dbReference type="InterPro" id="IPR036249">
    <property type="entry name" value="Thioredoxin-like_sf"/>
</dbReference>
<accession>A0A6G9I9G1</accession>
<proteinExistence type="inferred from homology"/>
<dbReference type="GO" id="GO:0042597">
    <property type="term" value="C:periplasmic space"/>
    <property type="evidence" value="ECO:0007669"/>
    <property type="project" value="UniProtKB-SubCell"/>
</dbReference>
<name>A0A6G9I9G1_9GAMM</name>
<dbReference type="SUPFAM" id="SSF52833">
    <property type="entry name" value="Thioredoxin-like"/>
    <property type="match status" value="1"/>
</dbReference>
<dbReference type="Proteomes" id="UP000501168">
    <property type="component" value="Chromosome"/>
</dbReference>
<dbReference type="InterPro" id="IPR050824">
    <property type="entry name" value="Thiol_disulfide_DsbA"/>
</dbReference>
<keyword evidence="1 4" id="KW-0732">Signal</keyword>
<evidence type="ECO:0000256" key="3">
    <source>
        <dbReference type="PIRSR" id="PIRSR001488-1"/>
    </source>
</evidence>
<dbReference type="AlphaFoldDB" id="A0A6G9I9G1"/>
<dbReference type="InParanoid" id="A0A6G9I9G1"/>
<dbReference type="CDD" id="cd03019">
    <property type="entry name" value="DsbA_DsbA"/>
    <property type="match status" value="1"/>
</dbReference>
<keyword evidence="2" id="KW-1015">Disulfide bond</keyword>
<evidence type="ECO:0000259" key="5">
    <source>
        <dbReference type="Pfam" id="PF13462"/>
    </source>
</evidence>
<dbReference type="EMBL" id="CP050253">
    <property type="protein sequence ID" value="QIQ20487.1"/>
    <property type="molecule type" value="Genomic_DNA"/>
</dbReference>
<evidence type="ECO:0000256" key="1">
    <source>
        <dbReference type="ARBA" id="ARBA00022729"/>
    </source>
</evidence>
<feature type="disulfide bond" description="Redox-active" evidence="3">
    <location>
        <begin position="56"/>
        <end position="59"/>
    </location>
</feature>
<feature type="domain" description="Thioredoxin-like fold" evidence="5">
    <location>
        <begin position="46"/>
        <end position="188"/>
    </location>
</feature>
<dbReference type="InterPro" id="IPR012336">
    <property type="entry name" value="Thioredoxin-like_fold"/>
</dbReference>
<comment type="similarity">
    <text evidence="2">Belongs to the thioredoxin family.</text>
</comment>
<evidence type="ECO:0000313" key="6">
    <source>
        <dbReference type="EMBL" id="QIQ20487.1"/>
    </source>
</evidence>
<dbReference type="FunCoup" id="A0A6G9I9G1">
    <property type="interactions" value="128"/>
</dbReference>
<dbReference type="PANTHER" id="PTHR35891:SF2">
    <property type="entry name" value="THIOL:DISULFIDE INTERCHANGE PROTEIN DSBA"/>
    <property type="match status" value="1"/>
</dbReference>
<evidence type="ECO:0000256" key="2">
    <source>
        <dbReference type="PIRNR" id="PIRNR001488"/>
    </source>
</evidence>
<comment type="subcellular location">
    <subcellularLocation>
        <location evidence="2">Periplasm</location>
    </subcellularLocation>
</comment>
<dbReference type="PANTHER" id="PTHR35891">
    <property type="entry name" value="THIOL:DISULFIDE INTERCHANGE PROTEIN DSBA"/>
    <property type="match status" value="1"/>
</dbReference>
<feature type="signal peptide" evidence="4">
    <location>
        <begin position="1"/>
        <end position="20"/>
    </location>
</feature>
<dbReference type="PIRSF" id="PIRSF001488">
    <property type="entry name" value="Tdi_protein"/>
    <property type="match status" value="1"/>
</dbReference>
<gene>
    <name evidence="6" type="ORF">IPMB12_01590</name>
</gene>
<dbReference type="Pfam" id="PF13462">
    <property type="entry name" value="Thioredoxin_4"/>
    <property type="match status" value="1"/>
</dbReference>
<dbReference type="InterPro" id="IPR023205">
    <property type="entry name" value="DsbA/DsbL"/>
</dbReference>
<dbReference type="RefSeq" id="WP_166914294.1">
    <property type="nucleotide sequence ID" value="NZ_CP050253.1"/>
</dbReference>
<keyword evidence="2" id="KW-0574">Periplasm</keyword>
<sequence>MMKKLMVFIGALLFSVVSYAADSAAGAPIEDGKQYFVLQKFPSPQKEVVEIFSFNCSACYIFDTQVKGAELIKESLPEGVVFKKYNLESFGANGAALSEGWAVANILNIQDKFSDAMYNAIHKERSIKSADDIINVFVKLGVSEEEYNKTKNSLPAKMFMAQQATAISELKPASIPTLFVNGKYAINQRGLDASSNEAIMKDYVRVINYLVEQK</sequence>
<keyword evidence="7" id="KW-1185">Reference proteome</keyword>
<feature type="chain" id="PRO_5026094467" description="Thiol:disulfide interchange protein" evidence="4">
    <location>
        <begin position="21"/>
        <end position="214"/>
    </location>
</feature>
<evidence type="ECO:0000313" key="7">
    <source>
        <dbReference type="Proteomes" id="UP000501168"/>
    </source>
</evidence>
<reference evidence="6 7" key="1">
    <citation type="submission" date="2020-03" db="EMBL/GenBank/DDBJ databases">
        <title>Complete genome sequence of Orbus sp. IPMB12 (BCRC 80908).</title>
        <authorList>
            <person name="Lo W.-S."/>
            <person name="Chang T.-H."/>
            <person name="Kuo C.-H."/>
        </authorList>
    </citation>
    <scope>NUCLEOTIDE SEQUENCE [LARGE SCALE GENOMIC DNA]</scope>
    <source>
        <strain evidence="6 7">IPMB12</strain>
    </source>
</reference>
<evidence type="ECO:0000256" key="4">
    <source>
        <dbReference type="SAM" id="SignalP"/>
    </source>
</evidence>
<organism evidence="6 7">
    <name type="scientific">Zophobihabitans entericus</name>
    <dbReference type="NCBI Taxonomy" id="1635327"/>
    <lineage>
        <taxon>Bacteria</taxon>
        <taxon>Pseudomonadati</taxon>
        <taxon>Pseudomonadota</taxon>
        <taxon>Gammaproteobacteria</taxon>
        <taxon>Orbales</taxon>
        <taxon>Orbaceae</taxon>
        <taxon>Zophobihabitans</taxon>
    </lineage>
</organism>